<dbReference type="Proteomes" id="UP000886523">
    <property type="component" value="Unassembled WGS sequence"/>
</dbReference>
<accession>A0A9P6B351</accession>
<evidence type="ECO:0000256" key="1">
    <source>
        <dbReference type="SAM" id="MobiDB-lite"/>
    </source>
</evidence>
<proteinExistence type="predicted"/>
<dbReference type="EMBL" id="MU128939">
    <property type="protein sequence ID" value="KAF9516507.1"/>
    <property type="molecule type" value="Genomic_DNA"/>
</dbReference>
<protein>
    <submittedName>
        <fullName evidence="2">Uncharacterized protein</fullName>
    </submittedName>
</protein>
<evidence type="ECO:0000313" key="3">
    <source>
        <dbReference type="Proteomes" id="UP000886523"/>
    </source>
</evidence>
<name>A0A9P6B351_9AGAM</name>
<dbReference type="AlphaFoldDB" id="A0A9P6B351"/>
<sequence length="151" mass="16466">MGDGVEQLFAKAEGFEMIFYVKATDERRSLTATLRNEPTALYPIFLNIEGAFTIEGVGASFSGRTLPYRAPLLAAPYIVYKIPRIHRPLVVDAVSQCRYSSELRGLSRDEMSPVSIGGAPTEHRRYRRSIGGAGSVGGAGGVLEASTDRRR</sequence>
<comment type="caution">
    <text evidence="2">The sequence shown here is derived from an EMBL/GenBank/DDBJ whole genome shotgun (WGS) entry which is preliminary data.</text>
</comment>
<organism evidence="2 3">
    <name type="scientific">Hydnum rufescens UP504</name>
    <dbReference type="NCBI Taxonomy" id="1448309"/>
    <lineage>
        <taxon>Eukaryota</taxon>
        <taxon>Fungi</taxon>
        <taxon>Dikarya</taxon>
        <taxon>Basidiomycota</taxon>
        <taxon>Agaricomycotina</taxon>
        <taxon>Agaricomycetes</taxon>
        <taxon>Cantharellales</taxon>
        <taxon>Hydnaceae</taxon>
        <taxon>Hydnum</taxon>
    </lineage>
</organism>
<feature type="compositionally biased region" description="Gly residues" evidence="1">
    <location>
        <begin position="131"/>
        <end position="141"/>
    </location>
</feature>
<feature type="region of interest" description="Disordered" evidence="1">
    <location>
        <begin position="129"/>
        <end position="151"/>
    </location>
</feature>
<reference evidence="2" key="1">
    <citation type="journal article" date="2020" name="Nat. Commun.">
        <title>Large-scale genome sequencing of mycorrhizal fungi provides insights into the early evolution of symbiotic traits.</title>
        <authorList>
            <person name="Miyauchi S."/>
            <person name="Kiss E."/>
            <person name="Kuo A."/>
            <person name="Drula E."/>
            <person name="Kohler A."/>
            <person name="Sanchez-Garcia M."/>
            <person name="Morin E."/>
            <person name="Andreopoulos B."/>
            <person name="Barry K.W."/>
            <person name="Bonito G."/>
            <person name="Buee M."/>
            <person name="Carver A."/>
            <person name="Chen C."/>
            <person name="Cichocki N."/>
            <person name="Clum A."/>
            <person name="Culley D."/>
            <person name="Crous P.W."/>
            <person name="Fauchery L."/>
            <person name="Girlanda M."/>
            <person name="Hayes R.D."/>
            <person name="Keri Z."/>
            <person name="LaButti K."/>
            <person name="Lipzen A."/>
            <person name="Lombard V."/>
            <person name="Magnuson J."/>
            <person name="Maillard F."/>
            <person name="Murat C."/>
            <person name="Nolan M."/>
            <person name="Ohm R.A."/>
            <person name="Pangilinan J."/>
            <person name="Pereira M.F."/>
            <person name="Perotto S."/>
            <person name="Peter M."/>
            <person name="Pfister S."/>
            <person name="Riley R."/>
            <person name="Sitrit Y."/>
            <person name="Stielow J.B."/>
            <person name="Szollosi G."/>
            <person name="Zifcakova L."/>
            <person name="Stursova M."/>
            <person name="Spatafora J.W."/>
            <person name="Tedersoo L."/>
            <person name="Vaario L.M."/>
            <person name="Yamada A."/>
            <person name="Yan M."/>
            <person name="Wang P."/>
            <person name="Xu J."/>
            <person name="Bruns T."/>
            <person name="Baldrian P."/>
            <person name="Vilgalys R."/>
            <person name="Dunand C."/>
            <person name="Henrissat B."/>
            <person name="Grigoriev I.V."/>
            <person name="Hibbett D."/>
            <person name="Nagy L.G."/>
            <person name="Martin F.M."/>
        </authorList>
    </citation>
    <scope>NUCLEOTIDE SEQUENCE</scope>
    <source>
        <strain evidence="2">UP504</strain>
    </source>
</reference>
<gene>
    <name evidence="2" type="ORF">BS47DRAFT_1483989</name>
</gene>
<evidence type="ECO:0000313" key="2">
    <source>
        <dbReference type="EMBL" id="KAF9516507.1"/>
    </source>
</evidence>
<keyword evidence="3" id="KW-1185">Reference proteome</keyword>